<reference evidence="2" key="1">
    <citation type="submission" date="2021-02" db="EMBL/GenBank/DDBJ databases">
        <authorList>
            <person name="Nowell W R."/>
        </authorList>
    </citation>
    <scope>NUCLEOTIDE SEQUENCE</scope>
</reference>
<dbReference type="AlphaFoldDB" id="A0A813MMR9"/>
<name>A0A813MMR9_ADIRI</name>
<organism evidence="2 3">
    <name type="scientific">Adineta ricciae</name>
    <name type="common">Rotifer</name>
    <dbReference type="NCBI Taxonomy" id="249248"/>
    <lineage>
        <taxon>Eukaryota</taxon>
        <taxon>Metazoa</taxon>
        <taxon>Spiralia</taxon>
        <taxon>Gnathifera</taxon>
        <taxon>Rotifera</taxon>
        <taxon>Eurotatoria</taxon>
        <taxon>Bdelloidea</taxon>
        <taxon>Adinetida</taxon>
        <taxon>Adinetidae</taxon>
        <taxon>Adineta</taxon>
    </lineage>
</organism>
<feature type="region of interest" description="Disordered" evidence="1">
    <location>
        <begin position="76"/>
        <end position="100"/>
    </location>
</feature>
<dbReference type="EMBL" id="CAJNOJ010000001">
    <property type="protein sequence ID" value="CAF0723142.1"/>
    <property type="molecule type" value="Genomic_DNA"/>
</dbReference>
<accession>A0A813MMR9</accession>
<sequence length="140" mass="16183">MTTLTIYFAFSAPPSQPSSSARPLQSFRTISNPIKTKPRPLPLTNIELADTSSTMSTPQTRQPSFKRTKTFFERFNHPSPTAMSQLQTDPAHPLSEPHARLRRRFTFRRSLRHAHQNKRVDIDDNIRLVWQISSSYCESR</sequence>
<feature type="region of interest" description="Disordered" evidence="1">
    <location>
        <begin position="12"/>
        <end position="43"/>
    </location>
</feature>
<proteinExistence type="predicted"/>
<comment type="caution">
    <text evidence="2">The sequence shown here is derived from an EMBL/GenBank/DDBJ whole genome shotgun (WGS) entry which is preliminary data.</text>
</comment>
<feature type="compositionally biased region" description="Polar residues" evidence="1">
    <location>
        <begin position="78"/>
        <end position="88"/>
    </location>
</feature>
<evidence type="ECO:0000313" key="3">
    <source>
        <dbReference type="Proteomes" id="UP000663852"/>
    </source>
</evidence>
<dbReference type="Proteomes" id="UP000663852">
    <property type="component" value="Unassembled WGS sequence"/>
</dbReference>
<feature type="compositionally biased region" description="Low complexity" evidence="1">
    <location>
        <begin position="12"/>
        <end position="26"/>
    </location>
</feature>
<protein>
    <submittedName>
        <fullName evidence="2">Uncharacterized protein</fullName>
    </submittedName>
</protein>
<evidence type="ECO:0000313" key="2">
    <source>
        <dbReference type="EMBL" id="CAF0723142.1"/>
    </source>
</evidence>
<evidence type="ECO:0000256" key="1">
    <source>
        <dbReference type="SAM" id="MobiDB-lite"/>
    </source>
</evidence>
<gene>
    <name evidence="2" type="ORF">EDS130_LOCUS461</name>
</gene>